<dbReference type="PATRIC" id="fig|33935.3.peg.1063"/>
<keyword evidence="2" id="KW-1185">Reference proteome</keyword>
<gene>
    <name evidence="1" type="ORF">ADM90_08035</name>
</gene>
<dbReference type="OrthoDB" id="2738330at2"/>
<dbReference type="RefSeq" id="WP_053994459.1">
    <property type="nucleotide sequence ID" value="NZ_CP065643.1"/>
</dbReference>
<dbReference type="AlphaFoldDB" id="A0A0N0CWM9"/>
<comment type="caution">
    <text evidence="1">The sequence shown here is derived from an EMBL/GenBank/DDBJ whole genome shotgun (WGS) entry which is preliminary data.</text>
</comment>
<reference evidence="1 2" key="1">
    <citation type="submission" date="2015-07" db="EMBL/GenBank/DDBJ databases">
        <title>Genome sequencing project for genomic taxonomy and phylogenomics of Bacillus-like bacteria.</title>
        <authorList>
            <person name="Liu B."/>
            <person name="Wang J."/>
            <person name="Zhu Y."/>
            <person name="Liu G."/>
            <person name="Chen Q."/>
            <person name="Chen Z."/>
            <person name="Che J."/>
            <person name="Ge C."/>
            <person name="Shi H."/>
            <person name="Pan Z."/>
            <person name="Liu X."/>
        </authorList>
    </citation>
    <scope>NUCLEOTIDE SEQUENCE [LARGE SCALE GENOMIC DNA]</scope>
    <source>
        <strain evidence="1 2">DSM 54</strain>
    </source>
</reference>
<evidence type="ECO:0000313" key="1">
    <source>
        <dbReference type="EMBL" id="KOY83217.1"/>
    </source>
</evidence>
<proteinExistence type="predicted"/>
<dbReference type="EMBL" id="LGCI01000005">
    <property type="protein sequence ID" value="KOY83217.1"/>
    <property type="molecule type" value="Genomic_DNA"/>
</dbReference>
<sequence>MKTVNFQLDGMNSLELTHLDNDLFEVRLAIEGQITIYYMSYERVKQLGSTFYIETALSEFFDR</sequence>
<organism evidence="1 2">
    <name type="scientific">Lysinibacillus macroides</name>
    <dbReference type="NCBI Taxonomy" id="33935"/>
    <lineage>
        <taxon>Bacteria</taxon>
        <taxon>Bacillati</taxon>
        <taxon>Bacillota</taxon>
        <taxon>Bacilli</taxon>
        <taxon>Bacillales</taxon>
        <taxon>Bacillaceae</taxon>
        <taxon>Lysinibacillus</taxon>
    </lineage>
</organism>
<name>A0A0N0CWM9_9BACI</name>
<dbReference type="Proteomes" id="UP000037977">
    <property type="component" value="Unassembled WGS sequence"/>
</dbReference>
<protein>
    <submittedName>
        <fullName evidence="1">Uncharacterized protein</fullName>
    </submittedName>
</protein>
<evidence type="ECO:0000313" key="2">
    <source>
        <dbReference type="Proteomes" id="UP000037977"/>
    </source>
</evidence>
<accession>A0A0N0CWM9</accession>